<reference evidence="3 4" key="1">
    <citation type="submission" date="2020-07" db="EMBL/GenBank/DDBJ databases">
        <title>Sequencing the genomes of 1000 actinobacteria strains.</title>
        <authorList>
            <person name="Klenk H.-P."/>
        </authorList>
    </citation>
    <scope>NUCLEOTIDE SEQUENCE [LARGE SCALE GENOMIC DNA]</scope>
    <source>
        <strain evidence="3 4">DSM 23819</strain>
    </source>
</reference>
<dbReference type="AlphaFoldDB" id="A0A7Y9S0U4"/>
<evidence type="ECO:0000313" key="4">
    <source>
        <dbReference type="Proteomes" id="UP000540656"/>
    </source>
</evidence>
<keyword evidence="2" id="KW-1133">Transmembrane helix</keyword>
<gene>
    <name evidence="3" type="ORF">BJ980_000996</name>
</gene>
<dbReference type="Proteomes" id="UP000540656">
    <property type="component" value="Unassembled WGS sequence"/>
</dbReference>
<dbReference type="Pfam" id="PF11241">
    <property type="entry name" value="DUF3043"/>
    <property type="match status" value="1"/>
</dbReference>
<feature type="transmembrane region" description="Helical" evidence="2">
    <location>
        <begin position="125"/>
        <end position="147"/>
    </location>
</feature>
<feature type="compositionally biased region" description="Basic and acidic residues" evidence="1">
    <location>
        <begin position="30"/>
        <end position="64"/>
    </location>
</feature>
<organism evidence="3 4">
    <name type="scientific">Nocardioides daedukensis</name>
    <dbReference type="NCBI Taxonomy" id="634462"/>
    <lineage>
        <taxon>Bacteria</taxon>
        <taxon>Bacillati</taxon>
        <taxon>Actinomycetota</taxon>
        <taxon>Actinomycetes</taxon>
        <taxon>Propionibacteriales</taxon>
        <taxon>Nocardioidaceae</taxon>
        <taxon>Nocardioides</taxon>
    </lineage>
</organism>
<evidence type="ECO:0000256" key="1">
    <source>
        <dbReference type="SAM" id="MobiDB-lite"/>
    </source>
</evidence>
<feature type="region of interest" description="Disordered" evidence="1">
    <location>
        <begin position="1"/>
        <end position="75"/>
    </location>
</feature>
<feature type="compositionally biased region" description="Basic and acidic residues" evidence="1">
    <location>
        <begin position="1"/>
        <end position="22"/>
    </location>
</feature>
<keyword evidence="2" id="KW-0472">Membrane</keyword>
<sequence length="197" mass="22792">MFRRKPTESDPFDSEPRPERPGSKGRPTPSRKESEAAARERAKLGKDPKALSRKQRELRVESSRKVRSAMKTGDERYLPARDQGPVRRFVRDFVDTRLGFTELLAPMLLLIIIMGTGVFGEAIRVFSGTLWIVTLLLVVIDIVWLRFRVRQAVRSRFPDETLKGITWYAISRAVNMRFLRLPKPQRKIGEALPQNYR</sequence>
<dbReference type="RefSeq" id="WP_179501269.1">
    <property type="nucleotide sequence ID" value="NZ_JACCAA010000001.1"/>
</dbReference>
<dbReference type="EMBL" id="JACCAA010000001">
    <property type="protein sequence ID" value="NYG58073.1"/>
    <property type="molecule type" value="Genomic_DNA"/>
</dbReference>
<evidence type="ECO:0000313" key="3">
    <source>
        <dbReference type="EMBL" id="NYG58073.1"/>
    </source>
</evidence>
<keyword evidence="4" id="KW-1185">Reference proteome</keyword>
<proteinExistence type="predicted"/>
<keyword evidence="2" id="KW-0812">Transmembrane</keyword>
<comment type="caution">
    <text evidence="3">The sequence shown here is derived from an EMBL/GenBank/DDBJ whole genome shotgun (WGS) entry which is preliminary data.</text>
</comment>
<dbReference type="InterPro" id="IPR021403">
    <property type="entry name" value="DUF3043"/>
</dbReference>
<feature type="transmembrane region" description="Helical" evidence="2">
    <location>
        <begin position="98"/>
        <end position="119"/>
    </location>
</feature>
<evidence type="ECO:0000256" key="2">
    <source>
        <dbReference type="SAM" id="Phobius"/>
    </source>
</evidence>
<name>A0A7Y9S0U4_9ACTN</name>
<accession>A0A7Y9S0U4</accession>
<protein>
    <recommendedName>
        <fullName evidence="5">DUF3043 domain-containing protein</fullName>
    </recommendedName>
</protein>
<evidence type="ECO:0008006" key="5">
    <source>
        <dbReference type="Google" id="ProtNLM"/>
    </source>
</evidence>